<keyword evidence="2 6" id="KW-0349">Heme</keyword>
<evidence type="ECO:0000313" key="9">
    <source>
        <dbReference type="Proteomes" id="UP000664914"/>
    </source>
</evidence>
<evidence type="ECO:0000256" key="2">
    <source>
        <dbReference type="ARBA" id="ARBA00022617"/>
    </source>
</evidence>
<keyword evidence="5 6" id="KW-0408">Iron</keyword>
<dbReference type="GO" id="GO:0046872">
    <property type="term" value="F:metal ion binding"/>
    <property type="evidence" value="ECO:0007669"/>
    <property type="project" value="UniProtKB-KW"/>
</dbReference>
<proteinExistence type="predicted"/>
<keyword evidence="4" id="KW-0249">Electron transport</keyword>
<protein>
    <submittedName>
        <fullName evidence="8">C-type cytochrome</fullName>
    </submittedName>
</protein>
<feature type="domain" description="Cytochrome c" evidence="7">
    <location>
        <begin position="12"/>
        <end position="112"/>
    </location>
</feature>
<evidence type="ECO:0000256" key="1">
    <source>
        <dbReference type="ARBA" id="ARBA00022448"/>
    </source>
</evidence>
<dbReference type="AlphaFoldDB" id="A0A975HGU0"/>
<keyword evidence="1" id="KW-0813">Transport</keyword>
<geneLocation type="plasmid" evidence="8 9">
    <name>pIBU218</name>
</geneLocation>
<accession>A0A975HGU0</accession>
<dbReference type="InterPro" id="IPR009056">
    <property type="entry name" value="Cyt_c-like_dom"/>
</dbReference>
<gene>
    <name evidence="8" type="ORF">HRJ34_27585</name>
</gene>
<reference evidence="8" key="1">
    <citation type="submission" date="2020-07" db="EMBL/GenBank/DDBJ databases">
        <authorList>
            <person name="Camacho E."/>
        </authorList>
    </citation>
    <scope>NUCLEOTIDE SEQUENCE</scope>
    <source>
        <strain evidence="8">MPO218</strain>
        <plasmid evidence="8">pIBU218</plasmid>
    </source>
</reference>
<dbReference type="SUPFAM" id="SSF46626">
    <property type="entry name" value="Cytochrome c"/>
    <property type="match status" value="1"/>
</dbReference>
<dbReference type="EMBL" id="CP059320">
    <property type="protein sequence ID" value="QTH24840.1"/>
    <property type="molecule type" value="Genomic_DNA"/>
</dbReference>
<dbReference type="PRINTS" id="PR00604">
    <property type="entry name" value="CYTCHRMECIAB"/>
</dbReference>
<evidence type="ECO:0000256" key="3">
    <source>
        <dbReference type="ARBA" id="ARBA00022723"/>
    </source>
</evidence>
<name>A0A975HGU0_9SPHN</name>
<evidence type="ECO:0000256" key="5">
    <source>
        <dbReference type="ARBA" id="ARBA00023004"/>
    </source>
</evidence>
<dbReference type="InterPro" id="IPR036909">
    <property type="entry name" value="Cyt_c-like_dom_sf"/>
</dbReference>
<evidence type="ECO:0000256" key="6">
    <source>
        <dbReference type="PROSITE-ProRule" id="PRU00433"/>
    </source>
</evidence>
<dbReference type="PANTHER" id="PTHR11961">
    <property type="entry name" value="CYTOCHROME C"/>
    <property type="match status" value="1"/>
</dbReference>
<dbReference type="InterPro" id="IPR002327">
    <property type="entry name" value="Cyt_c_1A/1B"/>
</dbReference>
<dbReference type="GO" id="GO:0020037">
    <property type="term" value="F:heme binding"/>
    <property type="evidence" value="ECO:0007669"/>
    <property type="project" value="InterPro"/>
</dbReference>
<evidence type="ECO:0000259" key="7">
    <source>
        <dbReference type="PROSITE" id="PS51007"/>
    </source>
</evidence>
<keyword evidence="8" id="KW-0614">Plasmid</keyword>
<dbReference type="Gene3D" id="1.10.760.10">
    <property type="entry name" value="Cytochrome c-like domain"/>
    <property type="match status" value="1"/>
</dbReference>
<sequence>MSAAVASAPDPPPAQIGKRHFIRCLACHSTSASARPMTGPHLEGIVGRQAASLPDFAYSETLRAQDFIWDEARLDAFLESPHTVNPGMCLTFMGLPKPADRAALIAYLKAPAP</sequence>
<keyword evidence="3 6" id="KW-0479">Metal-binding</keyword>
<evidence type="ECO:0000256" key="4">
    <source>
        <dbReference type="ARBA" id="ARBA00022982"/>
    </source>
</evidence>
<dbReference type="RefSeq" id="WP_208634552.1">
    <property type="nucleotide sequence ID" value="NZ_CP059320.1"/>
</dbReference>
<dbReference type="Proteomes" id="UP000664914">
    <property type="component" value="Plasmid pIBU218"/>
</dbReference>
<evidence type="ECO:0000313" key="8">
    <source>
        <dbReference type="EMBL" id="QTH24840.1"/>
    </source>
</evidence>
<dbReference type="GO" id="GO:0009055">
    <property type="term" value="F:electron transfer activity"/>
    <property type="evidence" value="ECO:0007669"/>
    <property type="project" value="InterPro"/>
</dbReference>
<dbReference type="PROSITE" id="PS51007">
    <property type="entry name" value="CYTC"/>
    <property type="match status" value="1"/>
</dbReference>
<organism evidence="8 9">
    <name type="scientific">Rhizorhabdus wittichii</name>
    <dbReference type="NCBI Taxonomy" id="160791"/>
    <lineage>
        <taxon>Bacteria</taxon>
        <taxon>Pseudomonadati</taxon>
        <taxon>Pseudomonadota</taxon>
        <taxon>Alphaproteobacteria</taxon>
        <taxon>Sphingomonadales</taxon>
        <taxon>Sphingomonadaceae</taxon>
        <taxon>Rhizorhabdus</taxon>
    </lineage>
</organism>
<reference evidence="8" key="2">
    <citation type="submission" date="2021-04" db="EMBL/GenBank/DDBJ databases">
        <title>Isolation and genomic analysis of the ibuprofen-degrading bacterium Sphingomonas strain MPO218.</title>
        <authorList>
            <person name="Aulestia M."/>
            <person name="Flores A."/>
            <person name="Mangas E.L."/>
            <person name="Perez-Pulido A.J."/>
            <person name="Santero E."/>
            <person name="Camacho E.M."/>
        </authorList>
    </citation>
    <scope>NUCLEOTIDE SEQUENCE</scope>
    <source>
        <strain evidence="8">MPO218</strain>
        <plasmid evidence="8">pIBU218</plasmid>
    </source>
</reference>